<evidence type="ECO:0000259" key="4">
    <source>
        <dbReference type="Pfam" id="PF00448"/>
    </source>
</evidence>
<feature type="domain" description="SRP54-type proteins GTP-binding" evidence="4">
    <location>
        <begin position="2"/>
        <end position="32"/>
    </location>
</feature>
<dbReference type="GO" id="GO:0008312">
    <property type="term" value="F:7S RNA binding"/>
    <property type="evidence" value="ECO:0007669"/>
    <property type="project" value="InterPro"/>
</dbReference>
<evidence type="ECO:0000256" key="2">
    <source>
        <dbReference type="ARBA" id="ARBA00023134"/>
    </source>
</evidence>
<dbReference type="SUPFAM" id="SSF47446">
    <property type="entry name" value="Signal peptide-binding domain"/>
    <property type="match status" value="1"/>
</dbReference>
<keyword evidence="7" id="KW-1185">Reference proteome</keyword>
<feature type="non-terminal residue" evidence="6">
    <location>
        <position position="94"/>
    </location>
</feature>
<evidence type="ECO:0008006" key="8">
    <source>
        <dbReference type="Google" id="ProtNLM"/>
    </source>
</evidence>
<keyword evidence="1" id="KW-0547">Nucleotide-binding</keyword>
<organism evidence="6 7">
    <name type="scientific">Taxus chinensis</name>
    <name type="common">Chinese yew</name>
    <name type="synonym">Taxus wallichiana var. chinensis</name>
    <dbReference type="NCBI Taxonomy" id="29808"/>
    <lineage>
        <taxon>Eukaryota</taxon>
        <taxon>Viridiplantae</taxon>
        <taxon>Streptophyta</taxon>
        <taxon>Embryophyta</taxon>
        <taxon>Tracheophyta</taxon>
        <taxon>Spermatophyta</taxon>
        <taxon>Pinopsida</taxon>
        <taxon>Pinidae</taxon>
        <taxon>Conifers II</taxon>
        <taxon>Cupressales</taxon>
        <taxon>Taxaceae</taxon>
        <taxon>Taxus</taxon>
    </lineage>
</organism>
<comment type="catalytic activity">
    <reaction evidence="3">
        <text>GTP + H2O = GDP + phosphate + H(+)</text>
        <dbReference type="Rhea" id="RHEA:19669"/>
        <dbReference type="ChEBI" id="CHEBI:15377"/>
        <dbReference type="ChEBI" id="CHEBI:15378"/>
        <dbReference type="ChEBI" id="CHEBI:37565"/>
        <dbReference type="ChEBI" id="CHEBI:43474"/>
        <dbReference type="ChEBI" id="CHEBI:58189"/>
        <dbReference type="EC" id="3.6.5.4"/>
    </reaction>
    <physiologicalReaction direction="left-to-right" evidence="3">
        <dbReference type="Rhea" id="RHEA:19670"/>
    </physiologicalReaction>
</comment>
<dbReference type="Proteomes" id="UP000824469">
    <property type="component" value="Unassembled WGS sequence"/>
</dbReference>
<feature type="domain" description="Signal recognition particle SRP54 subunit M-domain" evidence="5">
    <location>
        <begin position="63"/>
        <end position="92"/>
    </location>
</feature>
<proteinExistence type="predicted"/>
<reference evidence="6 7" key="1">
    <citation type="journal article" date="2021" name="Nat. Plants">
        <title>The Taxus genome provides insights into paclitaxel biosynthesis.</title>
        <authorList>
            <person name="Xiong X."/>
            <person name="Gou J."/>
            <person name="Liao Q."/>
            <person name="Li Y."/>
            <person name="Zhou Q."/>
            <person name="Bi G."/>
            <person name="Li C."/>
            <person name="Du R."/>
            <person name="Wang X."/>
            <person name="Sun T."/>
            <person name="Guo L."/>
            <person name="Liang H."/>
            <person name="Lu P."/>
            <person name="Wu Y."/>
            <person name="Zhang Z."/>
            <person name="Ro D.K."/>
            <person name="Shang Y."/>
            <person name="Huang S."/>
            <person name="Yan J."/>
        </authorList>
    </citation>
    <scope>NUCLEOTIDE SEQUENCE [LARGE SCALE GENOMIC DNA]</scope>
    <source>
        <strain evidence="6">Ta-2019</strain>
    </source>
</reference>
<sequence length="94" mass="10749">VSGKPIKFVGQGERIEDLEPFYPDRMASRILGMGDVLSFVEKAQEVMKQEEAEELENKIMQSKFDFNDFLKQTRFVARMGSMNRVIAMIPGMGK</sequence>
<dbReference type="InterPro" id="IPR027417">
    <property type="entry name" value="P-loop_NTPase"/>
</dbReference>
<dbReference type="EMBL" id="JAHRHJ020000005">
    <property type="protein sequence ID" value="KAH9315276.1"/>
    <property type="molecule type" value="Genomic_DNA"/>
</dbReference>
<dbReference type="GO" id="GO:0003924">
    <property type="term" value="F:GTPase activity"/>
    <property type="evidence" value="ECO:0007669"/>
    <property type="project" value="InterPro"/>
</dbReference>
<evidence type="ECO:0000256" key="3">
    <source>
        <dbReference type="ARBA" id="ARBA00048157"/>
    </source>
</evidence>
<dbReference type="GO" id="GO:0005525">
    <property type="term" value="F:GTP binding"/>
    <property type="evidence" value="ECO:0007669"/>
    <property type="project" value="UniProtKB-KW"/>
</dbReference>
<dbReference type="Gene3D" id="1.20.120.140">
    <property type="entry name" value="Signal recognition particle SRP54, nucleotide-binding domain"/>
    <property type="match status" value="1"/>
</dbReference>
<evidence type="ECO:0000313" key="6">
    <source>
        <dbReference type="EMBL" id="KAH9315276.1"/>
    </source>
</evidence>
<comment type="caution">
    <text evidence="6">The sequence shown here is derived from an EMBL/GenBank/DDBJ whole genome shotgun (WGS) entry which is preliminary data.</text>
</comment>
<evidence type="ECO:0000256" key="1">
    <source>
        <dbReference type="ARBA" id="ARBA00022741"/>
    </source>
</evidence>
<accession>A0AA38L8D3</accession>
<dbReference type="GO" id="GO:0006614">
    <property type="term" value="P:SRP-dependent cotranslational protein targeting to membrane"/>
    <property type="evidence" value="ECO:0007669"/>
    <property type="project" value="InterPro"/>
</dbReference>
<protein>
    <recommendedName>
        <fullName evidence="8">Signal recognition particle protein</fullName>
    </recommendedName>
</protein>
<dbReference type="Pfam" id="PF02978">
    <property type="entry name" value="SRP_SPB"/>
    <property type="match status" value="1"/>
</dbReference>
<keyword evidence="2" id="KW-0342">GTP-binding</keyword>
<dbReference type="Pfam" id="PF00448">
    <property type="entry name" value="SRP54"/>
    <property type="match status" value="1"/>
</dbReference>
<dbReference type="Gene3D" id="3.40.50.300">
    <property type="entry name" value="P-loop containing nucleotide triphosphate hydrolases"/>
    <property type="match status" value="1"/>
</dbReference>
<dbReference type="AlphaFoldDB" id="A0AA38L8D3"/>
<dbReference type="InterPro" id="IPR022941">
    <property type="entry name" value="SRP54"/>
</dbReference>
<dbReference type="PANTHER" id="PTHR11564:SF5">
    <property type="entry name" value="SIGNAL RECOGNITION PARTICLE SUBUNIT SRP54"/>
    <property type="match status" value="1"/>
</dbReference>
<dbReference type="InterPro" id="IPR036891">
    <property type="entry name" value="Signal_recog_part_SRP54_M_sf"/>
</dbReference>
<dbReference type="InterPro" id="IPR042101">
    <property type="entry name" value="SRP54_N_sf"/>
</dbReference>
<evidence type="ECO:0000313" key="7">
    <source>
        <dbReference type="Proteomes" id="UP000824469"/>
    </source>
</evidence>
<dbReference type="InterPro" id="IPR004125">
    <property type="entry name" value="Signal_recog_particle_SRP54_M"/>
</dbReference>
<gene>
    <name evidence="6" type="ORF">KI387_023903</name>
</gene>
<feature type="non-terminal residue" evidence="6">
    <location>
        <position position="1"/>
    </location>
</feature>
<name>A0AA38L8D3_TAXCH</name>
<dbReference type="InterPro" id="IPR000897">
    <property type="entry name" value="SRP54_GTPase_dom"/>
</dbReference>
<dbReference type="PANTHER" id="PTHR11564">
    <property type="entry name" value="SIGNAL RECOGNITION PARTICLE 54K PROTEIN SRP54"/>
    <property type="match status" value="1"/>
</dbReference>
<dbReference type="GO" id="GO:0048500">
    <property type="term" value="C:signal recognition particle"/>
    <property type="evidence" value="ECO:0007669"/>
    <property type="project" value="InterPro"/>
</dbReference>
<dbReference type="Gene3D" id="1.10.260.30">
    <property type="entry name" value="Signal recognition particle, SRP54 subunit, M-domain"/>
    <property type="match status" value="1"/>
</dbReference>
<evidence type="ECO:0000259" key="5">
    <source>
        <dbReference type="Pfam" id="PF02978"/>
    </source>
</evidence>